<protein>
    <submittedName>
        <fullName evidence="1">Uncharacterized protein</fullName>
    </submittedName>
</protein>
<keyword evidence="2" id="KW-1185">Reference proteome</keyword>
<dbReference type="AlphaFoldDB" id="A0A9W7G9L1"/>
<sequence>MSEMSACRSAGGVKSWLDLEWRREDVSNGGGGIGVVRTGVEVVVGGGGGEVVVVVVITGASHVPNPGSSPGVGIT</sequence>
<accession>A0A9W7G9L1</accession>
<comment type="caution">
    <text evidence="1">The sequence shown here is derived from an EMBL/GenBank/DDBJ whole genome shotgun (WGS) entry which is preliminary data.</text>
</comment>
<organism evidence="1 2">
    <name type="scientific">Triparma retinervis</name>
    <dbReference type="NCBI Taxonomy" id="2557542"/>
    <lineage>
        <taxon>Eukaryota</taxon>
        <taxon>Sar</taxon>
        <taxon>Stramenopiles</taxon>
        <taxon>Ochrophyta</taxon>
        <taxon>Bolidophyceae</taxon>
        <taxon>Parmales</taxon>
        <taxon>Triparmaceae</taxon>
        <taxon>Triparma</taxon>
    </lineage>
</organism>
<proteinExistence type="predicted"/>
<gene>
    <name evidence="1" type="ORF">TrRE_jg9784</name>
</gene>
<dbReference type="EMBL" id="BRXZ01007967">
    <property type="protein sequence ID" value="GMI37234.1"/>
    <property type="molecule type" value="Genomic_DNA"/>
</dbReference>
<evidence type="ECO:0000313" key="2">
    <source>
        <dbReference type="Proteomes" id="UP001165082"/>
    </source>
</evidence>
<dbReference type="Proteomes" id="UP001165082">
    <property type="component" value="Unassembled WGS sequence"/>
</dbReference>
<name>A0A9W7G9L1_9STRA</name>
<reference evidence="1" key="1">
    <citation type="submission" date="2022-07" db="EMBL/GenBank/DDBJ databases">
        <title>Genome analysis of Parmales, a sister group of diatoms, reveals the evolutionary specialization of diatoms from phago-mixotrophs to photoautotrophs.</title>
        <authorList>
            <person name="Ban H."/>
            <person name="Sato S."/>
            <person name="Yoshikawa S."/>
            <person name="Kazumasa Y."/>
            <person name="Nakamura Y."/>
            <person name="Ichinomiya M."/>
            <person name="Saitoh K."/>
            <person name="Sato N."/>
            <person name="Blanc-Mathieu R."/>
            <person name="Endo H."/>
            <person name="Kuwata A."/>
            <person name="Ogata H."/>
        </authorList>
    </citation>
    <scope>NUCLEOTIDE SEQUENCE</scope>
</reference>
<evidence type="ECO:0000313" key="1">
    <source>
        <dbReference type="EMBL" id="GMI37234.1"/>
    </source>
</evidence>